<proteinExistence type="predicted"/>
<accession>A0ABT3CPL2</accession>
<protein>
    <submittedName>
        <fullName evidence="1">Aminotransferase class IV</fullName>
    </submittedName>
</protein>
<dbReference type="SUPFAM" id="SSF56752">
    <property type="entry name" value="D-aminoacid aminotransferase-like PLP-dependent enzymes"/>
    <property type="match status" value="1"/>
</dbReference>
<evidence type="ECO:0000313" key="1">
    <source>
        <dbReference type="EMBL" id="MCV9385626.1"/>
    </source>
</evidence>
<keyword evidence="1" id="KW-0032">Aminotransferase</keyword>
<evidence type="ECO:0000313" key="2">
    <source>
        <dbReference type="Proteomes" id="UP001300692"/>
    </source>
</evidence>
<dbReference type="InterPro" id="IPR043131">
    <property type="entry name" value="BCAT-like_N"/>
</dbReference>
<name>A0ABT3CPL2_9BACT</name>
<dbReference type="Proteomes" id="UP001300692">
    <property type="component" value="Unassembled WGS sequence"/>
</dbReference>
<dbReference type="InterPro" id="IPR001544">
    <property type="entry name" value="Aminotrans_IV"/>
</dbReference>
<gene>
    <name evidence="1" type="ORF">N7U62_03080</name>
</gene>
<organism evidence="1 2">
    <name type="scientific">Reichenbachiella ulvae</name>
    <dbReference type="NCBI Taxonomy" id="2980104"/>
    <lineage>
        <taxon>Bacteria</taxon>
        <taxon>Pseudomonadati</taxon>
        <taxon>Bacteroidota</taxon>
        <taxon>Cytophagia</taxon>
        <taxon>Cytophagales</taxon>
        <taxon>Reichenbachiellaceae</taxon>
        <taxon>Reichenbachiella</taxon>
    </lineage>
</organism>
<dbReference type="InterPro" id="IPR043132">
    <property type="entry name" value="BCAT-like_C"/>
</dbReference>
<sequence length="197" mass="22768">MYRFIESINYIDGKPQLLEGHQARLNQTFSAYFSEFPSHDLSQLLPVIPDHDQHKCRVVYDADSVEVEFVKYRKPEIHSLKLVQGNSIEYSHKFEDRNELTKLYEKRGEADDIIIVKNGKVTDTYYANLVLYDGSDWWTPDTYLLNGVMRQFLLEKGEVRSCPIAIEDLGSFSKVSLINAMNSLGRIEINVDSIILK</sequence>
<dbReference type="Gene3D" id="3.30.470.10">
    <property type="match status" value="1"/>
</dbReference>
<keyword evidence="1" id="KW-0808">Transferase</keyword>
<dbReference type="InterPro" id="IPR036038">
    <property type="entry name" value="Aminotransferase-like"/>
</dbReference>
<reference evidence="1 2" key="1">
    <citation type="submission" date="2022-10" db="EMBL/GenBank/DDBJ databases">
        <title>Comparative genomics and taxonomic characterization of three novel marine species of genus Reichenbachiella exhibiting antioxidant and polysaccharide degradation activities.</title>
        <authorList>
            <person name="Muhammad N."/>
            <person name="Lee Y.-J."/>
            <person name="Ko J."/>
            <person name="Kim S.-G."/>
        </authorList>
    </citation>
    <scope>NUCLEOTIDE SEQUENCE [LARGE SCALE GENOMIC DNA]</scope>
    <source>
        <strain evidence="1 2">ABR2-5</strain>
    </source>
</reference>
<dbReference type="GO" id="GO:0008483">
    <property type="term" value="F:transaminase activity"/>
    <property type="evidence" value="ECO:0007669"/>
    <property type="project" value="UniProtKB-KW"/>
</dbReference>
<dbReference type="Pfam" id="PF01063">
    <property type="entry name" value="Aminotran_4"/>
    <property type="match status" value="1"/>
</dbReference>
<comment type="caution">
    <text evidence="1">The sequence shown here is derived from an EMBL/GenBank/DDBJ whole genome shotgun (WGS) entry which is preliminary data.</text>
</comment>
<dbReference type="RefSeq" id="WP_264136411.1">
    <property type="nucleotide sequence ID" value="NZ_JAOYOD010000001.1"/>
</dbReference>
<keyword evidence="2" id="KW-1185">Reference proteome</keyword>
<dbReference type="EMBL" id="JAOYOD010000001">
    <property type="protein sequence ID" value="MCV9385626.1"/>
    <property type="molecule type" value="Genomic_DNA"/>
</dbReference>
<dbReference type="Gene3D" id="3.20.10.10">
    <property type="entry name" value="D-amino Acid Aminotransferase, subunit A, domain 2"/>
    <property type="match status" value="1"/>
</dbReference>